<dbReference type="Proteomes" id="UP001495910">
    <property type="component" value="Unassembled WGS sequence"/>
</dbReference>
<dbReference type="InterPro" id="IPR056912">
    <property type="entry name" value="Phage_JBD30_tail_term-like"/>
</dbReference>
<dbReference type="EMBL" id="JBANDC010000010">
    <property type="protein sequence ID" value="MEM4988829.1"/>
    <property type="molecule type" value="Genomic_DNA"/>
</dbReference>
<evidence type="ECO:0000313" key="2">
    <source>
        <dbReference type="Proteomes" id="UP001495910"/>
    </source>
</evidence>
<name>A0ABU9PXU7_9BURK</name>
<keyword evidence="2" id="KW-1185">Reference proteome</keyword>
<comment type="caution">
    <text evidence="1">The sequence shown here is derived from an EMBL/GenBank/DDBJ whole genome shotgun (WGS) entry which is preliminary data.</text>
</comment>
<proteinExistence type="predicted"/>
<dbReference type="RefSeq" id="WP_342830157.1">
    <property type="nucleotide sequence ID" value="NZ_JBANDC010000010.1"/>
</dbReference>
<organism evidence="1 2">
    <name type="scientific">Collimonas rhizosphaerae</name>
    <dbReference type="NCBI Taxonomy" id="3126357"/>
    <lineage>
        <taxon>Bacteria</taxon>
        <taxon>Pseudomonadati</taxon>
        <taxon>Pseudomonadota</taxon>
        <taxon>Betaproteobacteria</taxon>
        <taxon>Burkholderiales</taxon>
        <taxon>Oxalobacteraceae</taxon>
        <taxon>Collimonas</taxon>
    </lineage>
</organism>
<dbReference type="Pfam" id="PF23840">
    <property type="entry name" value="Phage_tail_terminator"/>
    <property type="match status" value="1"/>
</dbReference>
<evidence type="ECO:0000313" key="1">
    <source>
        <dbReference type="EMBL" id="MEM4988829.1"/>
    </source>
</evidence>
<protein>
    <submittedName>
        <fullName evidence="1">Uncharacterized protein</fullName>
    </submittedName>
</protein>
<gene>
    <name evidence="1" type="ORF">V8G57_15655</name>
</gene>
<reference evidence="1 2" key="1">
    <citation type="submission" date="2024-02" db="EMBL/GenBank/DDBJ databases">
        <title>Draft genome sequence of Collimonas sp. strain H4R21, an effective mineral-weathering bacterial strain isolated from the beech rhizosphere.</title>
        <authorList>
            <person name="Morin E."/>
            <person name="Uroz S."/>
            <person name="Leveau J.H.J."/>
            <person name="Kumar R."/>
            <person name="Rey M.W."/>
            <person name="Pham J."/>
        </authorList>
    </citation>
    <scope>NUCLEOTIDE SEQUENCE [LARGE SCALE GENOMIC DNA]</scope>
    <source>
        <strain evidence="1 2">H4R21</strain>
    </source>
</reference>
<sequence length="193" mass="21208">MKITPIIAHLRAQCPTFAGRVGGGIEFDAARESAQMAMPAAYVIYTGDSPAENALQNETSQEIKDEFDVVVFLATKDERGQSLADELHDIRAELLCALVGLEPASGYEGIEYEDSLLLNLDRNRALYKYGFSATWTLGGGEEPETWQEVELAGLAKFEGYSLQVDAIDPMADKNVKYPGPDGRIEFQLKDDLP</sequence>
<accession>A0ABU9PXU7</accession>